<name>A0ABW3SKS5_9BACT</name>
<evidence type="ECO:0000313" key="2">
    <source>
        <dbReference type="EMBL" id="MFD1185464.1"/>
    </source>
</evidence>
<proteinExistence type="predicted"/>
<sequence>MISSSRYCLSLLLMVLLLVASCGQTEEQPNLHAIEIAMGKEDSVAVDSTASTASELADNALQQECNAYFEEWKKLNAAKADYFKTVFLQKALANPGLSEQNRAFLLALEIYLNQSPAELRATPVKDQPLFPIFKVNENELGIFAFPAYDSSSESFLDISIENKILSSSRLTATIDSSSIDKVVFHPQLADSLFKNTNQSVIAYTTGRKVNTKVVNFGSYAGECLEYYNYLLDSKPFKASDKVLFGSRYSLRLSYKNYPEVDARLKLQFVEKCYDCPSSIGQQKTFATLEGVQGLYFVYADTFPLNNKLDTPSRALVMEMEDKLVYLWYQEVDLFGCSCL</sequence>
<dbReference type="PROSITE" id="PS51257">
    <property type="entry name" value="PROKAR_LIPOPROTEIN"/>
    <property type="match status" value="1"/>
</dbReference>
<feature type="signal peptide" evidence="1">
    <location>
        <begin position="1"/>
        <end position="20"/>
    </location>
</feature>
<evidence type="ECO:0008006" key="4">
    <source>
        <dbReference type="Google" id="ProtNLM"/>
    </source>
</evidence>
<dbReference type="EMBL" id="JBHTLD010000023">
    <property type="protein sequence ID" value="MFD1185464.1"/>
    <property type="molecule type" value="Genomic_DNA"/>
</dbReference>
<dbReference type="Proteomes" id="UP001597094">
    <property type="component" value="Unassembled WGS sequence"/>
</dbReference>
<feature type="chain" id="PRO_5045103972" description="Lipoprotein" evidence="1">
    <location>
        <begin position="21"/>
        <end position="339"/>
    </location>
</feature>
<dbReference type="RefSeq" id="WP_377523218.1">
    <property type="nucleotide sequence ID" value="NZ_JBHTLD010000023.1"/>
</dbReference>
<accession>A0ABW3SKS5</accession>
<gene>
    <name evidence="2" type="ORF">ACFQ2O_04525</name>
</gene>
<keyword evidence="3" id="KW-1185">Reference proteome</keyword>
<protein>
    <recommendedName>
        <fullName evidence="4">Lipoprotein</fullName>
    </recommendedName>
</protein>
<organism evidence="2 3">
    <name type="scientific">Pontibacter rugosus</name>
    <dbReference type="NCBI Taxonomy" id="1745966"/>
    <lineage>
        <taxon>Bacteria</taxon>
        <taxon>Pseudomonadati</taxon>
        <taxon>Bacteroidota</taxon>
        <taxon>Cytophagia</taxon>
        <taxon>Cytophagales</taxon>
        <taxon>Hymenobacteraceae</taxon>
        <taxon>Pontibacter</taxon>
    </lineage>
</organism>
<comment type="caution">
    <text evidence="2">The sequence shown here is derived from an EMBL/GenBank/DDBJ whole genome shotgun (WGS) entry which is preliminary data.</text>
</comment>
<evidence type="ECO:0000256" key="1">
    <source>
        <dbReference type="SAM" id="SignalP"/>
    </source>
</evidence>
<keyword evidence="1" id="KW-0732">Signal</keyword>
<reference evidence="3" key="1">
    <citation type="journal article" date="2019" name="Int. J. Syst. Evol. Microbiol.">
        <title>The Global Catalogue of Microorganisms (GCM) 10K type strain sequencing project: providing services to taxonomists for standard genome sequencing and annotation.</title>
        <authorList>
            <consortium name="The Broad Institute Genomics Platform"/>
            <consortium name="The Broad Institute Genome Sequencing Center for Infectious Disease"/>
            <person name="Wu L."/>
            <person name="Ma J."/>
        </authorList>
    </citation>
    <scope>NUCLEOTIDE SEQUENCE [LARGE SCALE GENOMIC DNA]</scope>
    <source>
        <strain evidence="3">JCM 31319</strain>
    </source>
</reference>
<evidence type="ECO:0000313" key="3">
    <source>
        <dbReference type="Proteomes" id="UP001597094"/>
    </source>
</evidence>